<dbReference type="EMBL" id="OZ034816">
    <property type="protein sequence ID" value="CAL1378590.1"/>
    <property type="molecule type" value="Genomic_DNA"/>
</dbReference>
<reference evidence="1 2" key="1">
    <citation type="submission" date="2024-04" db="EMBL/GenBank/DDBJ databases">
        <authorList>
            <person name="Fracassetti M."/>
        </authorList>
    </citation>
    <scope>NUCLEOTIDE SEQUENCE [LARGE SCALE GENOMIC DNA]</scope>
</reference>
<dbReference type="AlphaFoldDB" id="A0AAV2DZ40"/>
<gene>
    <name evidence="1" type="ORF">LTRI10_LOCUS20163</name>
</gene>
<dbReference type="Proteomes" id="UP001497516">
    <property type="component" value="Chromosome 3"/>
</dbReference>
<sequence>MLQDEPLTTKPQYGPTTLQFHELIVQDHNDVVQEISIFYLYDVVGLAMSLTTMMSVDVRRRCINDVVDHHSVATTSLLVTLSTSQAGLN</sequence>
<name>A0AAV2DZ40_9ROSI</name>
<evidence type="ECO:0000313" key="2">
    <source>
        <dbReference type="Proteomes" id="UP001497516"/>
    </source>
</evidence>
<accession>A0AAV2DZ40</accession>
<proteinExistence type="predicted"/>
<organism evidence="1 2">
    <name type="scientific">Linum trigynum</name>
    <dbReference type="NCBI Taxonomy" id="586398"/>
    <lineage>
        <taxon>Eukaryota</taxon>
        <taxon>Viridiplantae</taxon>
        <taxon>Streptophyta</taxon>
        <taxon>Embryophyta</taxon>
        <taxon>Tracheophyta</taxon>
        <taxon>Spermatophyta</taxon>
        <taxon>Magnoliopsida</taxon>
        <taxon>eudicotyledons</taxon>
        <taxon>Gunneridae</taxon>
        <taxon>Pentapetalae</taxon>
        <taxon>rosids</taxon>
        <taxon>fabids</taxon>
        <taxon>Malpighiales</taxon>
        <taxon>Linaceae</taxon>
        <taxon>Linum</taxon>
    </lineage>
</organism>
<evidence type="ECO:0000313" key="1">
    <source>
        <dbReference type="EMBL" id="CAL1378590.1"/>
    </source>
</evidence>
<protein>
    <submittedName>
        <fullName evidence="1">Uncharacterized protein</fullName>
    </submittedName>
</protein>
<keyword evidence="2" id="KW-1185">Reference proteome</keyword>